<proteinExistence type="predicted"/>
<accession>A0A0F7CQN6</accession>
<keyword evidence="2" id="KW-1185">Reference proteome</keyword>
<dbReference type="STRING" id="408015.SXIM_53420"/>
<dbReference type="PATRIC" id="fig|408015.6.peg.5407"/>
<dbReference type="EMBL" id="CP009922">
    <property type="protein sequence ID" value="AKG46726.1"/>
    <property type="molecule type" value="Genomic_DNA"/>
</dbReference>
<dbReference type="RefSeq" id="WP_030737770.1">
    <property type="nucleotide sequence ID" value="NZ_CP009922.3"/>
</dbReference>
<gene>
    <name evidence="1" type="ORF">SXIM_53420</name>
</gene>
<dbReference type="AlphaFoldDB" id="A0A0F7CQN6"/>
<evidence type="ECO:0000313" key="2">
    <source>
        <dbReference type="Proteomes" id="UP000034034"/>
    </source>
</evidence>
<evidence type="ECO:0000313" key="1">
    <source>
        <dbReference type="EMBL" id="AKG46726.1"/>
    </source>
</evidence>
<dbReference type="Proteomes" id="UP000034034">
    <property type="component" value="Chromosome"/>
</dbReference>
<sequence length="84" mass="9749">MLEWTRREYETVLRAGPGNGHGEDEMALTYNRHYGELPLAMIAHQWATVLRLRDERRIDDTVPRQVQAHLDIEEVRLNGHESAG</sequence>
<protein>
    <submittedName>
        <fullName evidence="1">Na+ h+ antiporter</fullName>
    </submittedName>
</protein>
<dbReference type="HOGENOM" id="CLU_2526249_0_0_11"/>
<reference evidence="1" key="1">
    <citation type="submission" date="2019-08" db="EMBL/GenBank/DDBJ databases">
        <title>Complete genome sequence of a mangrove-derived Streptomyces xiamenensis.</title>
        <authorList>
            <person name="Xu J."/>
        </authorList>
    </citation>
    <scope>NUCLEOTIDE SEQUENCE</scope>
    <source>
        <strain evidence="1">318</strain>
    </source>
</reference>
<organism evidence="1 2">
    <name type="scientific">Streptomyces xiamenensis</name>
    <dbReference type="NCBI Taxonomy" id="408015"/>
    <lineage>
        <taxon>Bacteria</taxon>
        <taxon>Bacillati</taxon>
        <taxon>Actinomycetota</taxon>
        <taxon>Actinomycetes</taxon>
        <taxon>Kitasatosporales</taxon>
        <taxon>Streptomycetaceae</taxon>
        <taxon>Streptomyces</taxon>
    </lineage>
</organism>
<dbReference type="KEGG" id="sxi:SXIM_53420"/>
<name>A0A0F7CQN6_9ACTN</name>